<protein>
    <recommendedName>
        <fullName evidence="3">Lipoprotein</fullName>
    </recommendedName>
</protein>
<organism evidence="1 2">
    <name type="scientific">Shewanella atlantica</name>
    <dbReference type="NCBI Taxonomy" id="271099"/>
    <lineage>
        <taxon>Bacteria</taxon>
        <taxon>Pseudomonadati</taxon>
        <taxon>Pseudomonadota</taxon>
        <taxon>Gammaproteobacteria</taxon>
        <taxon>Alteromonadales</taxon>
        <taxon>Shewanellaceae</taxon>
        <taxon>Shewanella</taxon>
    </lineage>
</organism>
<keyword evidence="2" id="KW-1185">Reference proteome</keyword>
<evidence type="ECO:0000313" key="1">
    <source>
        <dbReference type="EMBL" id="RTR34803.1"/>
    </source>
</evidence>
<proteinExistence type="predicted"/>
<evidence type="ECO:0000313" key="2">
    <source>
        <dbReference type="Proteomes" id="UP000282060"/>
    </source>
</evidence>
<dbReference type="OrthoDB" id="6313224at2"/>
<accession>A0A431WH41</accession>
<name>A0A431WH41_9GAMM</name>
<sequence length="125" mass="13862">MNRVSDYLLIALTILFMSTMLSGCNNTDGSDSNIDPTEAKVAEAVKEAQLLGDLRLYATTGRRATLPGIAQDESEQAKTLCGVQYMTGTGDAISTTEQREKRKHLIDFMTSYNRVIFEMCKKRAD</sequence>
<dbReference type="AlphaFoldDB" id="A0A431WH41"/>
<comment type="caution">
    <text evidence="1">The sequence shown here is derived from an EMBL/GenBank/DDBJ whole genome shotgun (WGS) entry which is preliminary data.</text>
</comment>
<dbReference type="RefSeq" id="WP_126504373.1">
    <property type="nucleotide sequence ID" value="NZ_RXNV01000001.1"/>
</dbReference>
<evidence type="ECO:0008006" key="3">
    <source>
        <dbReference type="Google" id="ProtNLM"/>
    </source>
</evidence>
<gene>
    <name evidence="1" type="ORF">EKG39_03865</name>
</gene>
<reference evidence="1 2" key="1">
    <citation type="submission" date="2018-12" db="EMBL/GenBank/DDBJ databases">
        <authorList>
            <person name="Yu L."/>
        </authorList>
    </citation>
    <scope>NUCLEOTIDE SEQUENCE [LARGE SCALE GENOMIC DNA]</scope>
    <source>
        <strain evidence="1 2">HAW-EB5</strain>
    </source>
</reference>
<dbReference type="EMBL" id="RXNV01000001">
    <property type="protein sequence ID" value="RTR34803.1"/>
    <property type="molecule type" value="Genomic_DNA"/>
</dbReference>
<dbReference type="PROSITE" id="PS51257">
    <property type="entry name" value="PROKAR_LIPOPROTEIN"/>
    <property type="match status" value="1"/>
</dbReference>
<dbReference type="Proteomes" id="UP000282060">
    <property type="component" value="Unassembled WGS sequence"/>
</dbReference>